<dbReference type="Pfam" id="PF00043">
    <property type="entry name" value="GST_C"/>
    <property type="match status" value="1"/>
</dbReference>
<dbReference type="PROSITE" id="PS50405">
    <property type="entry name" value="GST_CTER"/>
    <property type="match status" value="1"/>
</dbReference>
<organism evidence="2 3">
    <name type="scientific">Coccomyxa viridis</name>
    <dbReference type="NCBI Taxonomy" id="1274662"/>
    <lineage>
        <taxon>Eukaryota</taxon>
        <taxon>Viridiplantae</taxon>
        <taxon>Chlorophyta</taxon>
        <taxon>core chlorophytes</taxon>
        <taxon>Trebouxiophyceae</taxon>
        <taxon>Trebouxiophyceae incertae sedis</taxon>
        <taxon>Coccomyxaceae</taxon>
        <taxon>Coccomyxa</taxon>
    </lineage>
</organism>
<dbReference type="InterPro" id="IPR036282">
    <property type="entry name" value="Glutathione-S-Trfase_C_sf"/>
</dbReference>
<dbReference type="AlphaFoldDB" id="A0AAV1HPZ3"/>
<keyword evidence="3" id="KW-1185">Reference proteome</keyword>
<dbReference type="Gene3D" id="1.20.1050.10">
    <property type="match status" value="1"/>
</dbReference>
<dbReference type="Gene3D" id="3.40.30.10">
    <property type="entry name" value="Glutaredoxin"/>
    <property type="match status" value="1"/>
</dbReference>
<sequence length="239" mass="27084">MANELFKSLVSSPLSSAPLCRGSLYKARSGDHRTSLKFQMSTSKPQLTLLTAGTPNGWKPSITLEELGVPYEVKSISLSKNEQKEDVKKQAEVMSWLMFQMGGLGPMQGQANHFVRYAPEQIEYAKNRYVNETNRLYQVLNDRLKDREWLAADQYSIADIANFSWVFCYFWAGATIDDKPHLKAWYDRMMARPAVQKGLDVPEVNSFKKVLEGGGQINEDEVEKKVAEARKFMGSTAKK</sequence>
<dbReference type="Proteomes" id="UP001314263">
    <property type="component" value="Unassembled WGS sequence"/>
</dbReference>
<evidence type="ECO:0000259" key="1">
    <source>
        <dbReference type="PROSITE" id="PS50405"/>
    </source>
</evidence>
<dbReference type="CDD" id="cd10291">
    <property type="entry name" value="GST_C_YfcG_like"/>
    <property type="match status" value="1"/>
</dbReference>
<proteinExistence type="predicted"/>
<dbReference type="SUPFAM" id="SSF47616">
    <property type="entry name" value="GST C-terminal domain-like"/>
    <property type="match status" value="1"/>
</dbReference>
<dbReference type="PANTHER" id="PTHR44051">
    <property type="entry name" value="GLUTATHIONE S-TRANSFERASE-RELATED"/>
    <property type="match status" value="1"/>
</dbReference>
<evidence type="ECO:0000313" key="2">
    <source>
        <dbReference type="EMBL" id="CAK0733860.1"/>
    </source>
</evidence>
<feature type="domain" description="GST C-terminal" evidence="1">
    <location>
        <begin position="86"/>
        <end position="211"/>
    </location>
</feature>
<dbReference type="InterPro" id="IPR004046">
    <property type="entry name" value="GST_C"/>
</dbReference>
<evidence type="ECO:0000313" key="3">
    <source>
        <dbReference type="Proteomes" id="UP001314263"/>
    </source>
</evidence>
<dbReference type="InterPro" id="IPR010987">
    <property type="entry name" value="Glutathione-S-Trfase_C-like"/>
</dbReference>
<accession>A0AAV1HPZ3</accession>
<reference evidence="2 3" key="1">
    <citation type="submission" date="2023-10" db="EMBL/GenBank/DDBJ databases">
        <authorList>
            <person name="Maclean D."/>
            <person name="Macfadyen A."/>
        </authorList>
    </citation>
    <scope>NUCLEOTIDE SEQUENCE [LARGE SCALE GENOMIC DNA]</scope>
</reference>
<comment type="caution">
    <text evidence="2">The sequence shown here is derived from an EMBL/GenBank/DDBJ whole genome shotgun (WGS) entry which is preliminary data.</text>
</comment>
<dbReference type="PANTHER" id="PTHR44051:SF8">
    <property type="entry name" value="GLUTATHIONE S-TRANSFERASE GSTA"/>
    <property type="match status" value="1"/>
</dbReference>
<name>A0AAV1HPZ3_9CHLO</name>
<protein>
    <recommendedName>
        <fullName evidence="1">GST C-terminal domain-containing protein</fullName>
    </recommendedName>
</protein>
<gene>
    <name evidence="2" type="ORF">CVIRNUC_000345</name>
</gene>
<dbReference type="EMBL" id="CAUYUE010000001">
    <property type="protein sequence ID" value="CAK0733860.1"/>
    <property type="molecule type" value="Genomic_DNA"/>
</dbReference>